<feature type="domain" description="Subtilase N-terminal" evidence="6">
    <location>
        <begin position="65"/>
        <end position="180"/>
    </location>
</feature>
<reference evidence="14 15" key="1">
    <citation type="submission" date="2018-08" db="EMBL/GenBank/DDBJ databases">
        <title>A genome reference for cultivated species of the human gut microbiota.</title>
        <authorList>
            <person name="Zou Y."/>
            <person name="Xue W."/>
            <person name="Luo G."/>
        </authorList>
    </citation>
    <scope>NUCLEOTIDE SEQUENCE [LARGE SCALE GENOMIC DNA]</scope>
    <source>
        <strain evidence="12 15">AF18-14</strain>
        <strain evidence="11 14">TM05-16</strain>
    </source>
</reference>
<evidence type="ECO:0000313" key="13">
    <source>
        <dbReference type="EMBL" id="TSE48038.1"/>
    </source>
</evidence>
<feature type="active site" description="Charge relay system" evidence="4">
    <location>
        <position position="212"/>
    </location>
</feature>
<dbReference type="InterPro" id="IPR032304">
    <property type="entry name" value="Peptidase_S8_N"/>
</dbReference>
<dbReference type="RefSeq" id="WP_057279819.1">
    <property type="nucleotide sequence ID" value="NZ_BAABYE010000001.1"/>
</dbReference>
<feature type="active site" description="Charge relay system" evidence="4">
    <location>
        <position position="468"/>
    </location>
</feature>
<dbReference type="PANTHER" id="PTHR42884:SF14">
    <property type="entry name" value="NEUROENDOCRINE CONVERTASE 1"/>
    <property type="match status" value="1"/>
</dbReference>
<gene>
    <name evidence="12" type="ORF">DWX04_14450</name>
    <name evidence="11" type="ORF">DXD46_05915</name>
    <name evidence="13" type="ORF">EH214_02728</name>
    <name evidence="7" type="ORF">GAY12_09785</name>
    <name evidence="9" type="ORF">HKQ55_18465</name>
    <name evidence="8" type="ORF">KSX14_08945</name>
    <name evidence="10" type="ORF">VIC01_04132</name>
</gene>
<dbReference type="InterPro" id="IPR036852">
    <property type="entry name" value="Peptidase_S8/S53_dom_sf"/>
</dbReference>
<dbReference type="PANTHER" id="PTHR42884">
    <property type="entry name" value="PROPROTEIN CONVERTASE SUBTILISIN/KEXIN-RELATED"/>
    <property type="match status" value="1"/>
</dbReference>
<keyword evidence="1 4" id="KW-0645">Protease</keyword>
<dbReference type="PROSITE" id="PS00137">
    <property type="entry name" value="SUBTILASE_HIS"/>
    <property type="match status" value="1"/>
</dbReference>
<dbReference type="Proteomes" id="UP000260640">
    <property type="component" value="Unassembled WGS sequence"/>
</dbReference>
<dbReference type="Proteomes" id="UP000583639">
    <property type="component" value="Unassembled WGS sequence"/>
</dbReference>
<evidence type="ECO:0000256" key="1">
    <source>
        <dbReference type="ARBA" id="ARBA00022670"/>
    </source>
</evidence>
<keyword evidence="2 4" id="KW-0378">Hydrolase</keyword>
<dbReference type="CDD" id="cd07485">
    <property type="entry name" value="Peptidases_S8_Fervidolysin_like"/>
    <property type="match status" value="1"/>
</dbReference>
<dbReference type="PROSITE" id="PS00138">
    <property type="entry name" value="SUBTILASE_SER"/>
    <property type="match status" value="1"/>
</dbReference>
<dbReference type="InterPro" id="IPR015500">
    <property type="entry name" value="Peptidase_S8_subtilisin-rel"/>
</dbReference>
<evidence type="ECO:0000313" key="15">
    <source>
        <dbReference type="Proteomes" id="UP000283833"/>
    </source>
</evidence>
<dbReference type="Proteomes" id="UP000283833">
    <property type="component" value="Unassembled WGS sequence"/>
</dbReference>
<dbReference type="EMBL" id="QSPP01000011">
    <property type="protein sequence ID" value="RGJ89958.1"/>
    <property type="molecule type" value="Genomic_DNA"/>
</dbReference>
<reference evidence="8" key="6">
    <citation type="submission" date="2021-06" db="EMBL/GenBank/DDBJ databases">
        <title>Collection of gut derived symbiotic bacterial strains cultured from healthy donors.</title>
        <authorList>
            <person name="Lin H."/>
            <person name="Littmann E."/>
            <person name="Pamer E.G."/>
        </authorList>
    </citation>
    <scope>NUCLEOTIDE SEQUENCE</scope>
    <source>
        <strain evidence="8">MSK.19.85</strain>
    </source>
</reference>
<dbReference type="SUPFAM" id="SSF52743">
    <property type="entry name" value="Subtilisin-like"/>
    <property type="match status" value="1"/>
</dbReference>
<evidence type="ECO:0000313" key="17">
    <source>
        <dbReference type="Proteomes" id="UP000408523"/>
    </source>
</evidence>
<evidence type="ECO:0000313" key="18">
    <source>
        <dbReference type="Proteomes" id="UP000462015"/>
    </source>
</evidence>
<evidence type="ECO:0000313" key="7">
    <source>
        <dbReference type="EMBL" id="KAB6636155.1"/>
    </source>
</evidence>
<feature type="domain" description="Peptidase S8/S53" evidence="5">
    <location>
        <begin position="205"/>
        <end position="508"/>
    </location>
</feature>
<dbReference type="Gene3D" id="3.40.50.200">
    <property type="entry name" value="Peptidase S8/S53 domain"/>
    <property type="match status" value="1"/>
</dbReference>
<dbReference type="PROSITE" id="PS51257">
    <property type="entry name" value="PROKAR_LIPOPROTEIN"/>
    <property type="match status" value="1"/>
</dbReference>
<dbReference type="Pfam" id="PF00082">
    <property type="entry name" value="Peptidase_S8"/>
    <property type="match status" value="1"/>
</dbReference>
<accession>A0A174VWN7</accession>
<dbReference type="PROSITE" id="PS51892">
    <property type="entry name" value="SUBTILASE"/>
    <property type="match status" value="1"/>
</dbReference>
<evidence type="ECO:0000313" key="11">
    <source>
        <dbReference type="EMBL" id="RGJ89958.1"/>
    </source>
</evidence>
<dbReference type="AlphaFoldDB" id="A0A174VWN7"/>
<dbReference type="Proteomes" id="UP000462015">
    <property type="component" value="Unassembled WGS sequence"/>
</dbReference>
<reference evidence="9 19" key="5">
    <citation type="submission" date="2020-04" db="EMBL/GenBank/DDBJ databases">
        <title>A novel gut-associated lysogenic phage, Bacteroides phage BV01, alters the host transcriptome and bile acid metabolism in Bacteroides vulgatus.</title>
        <authorList>
            <person name="Campbell D.E."/>
            <person name="Ly L."/>
            <person name="Ridlon J.M."/>
            <person name="Hsiao A."/>
            <person name="Degnan P.H."/>
        </authorList>
    </citation>
    <scope>NUCLEOTIDE SEQUENCE [LARGE SCALE GENOMIC DNA]</scope>
    <source>
        <strain evidence="9 19">VPI-BV8526</strain>
    </source>
</reference>
<dbReference type="EMBL" id="RWHZ01000036">
    <property type="protein sequence ID" value="TSE48038.1"/>
    <property type="molecule type" value="Genomic_DNA"/>
</dbReference>
<dbReference type="GO" id="GO:0016020">
    <property type="term" value="C:membrane"/>
    <property type="evidence" value="ECO:0007669"/>
    <property type="project" value="TreeGrafter"/>
</dbReference>
<dbReference type="InterPro" id="IPR000209">
    <property type="entry name" value="Peptidase_S8/S53_dom"/>
</dbReference>
<reference evidence="7 18" key="3">
    <citation type="journal article" date="2019" name="Nat. Med.">
        <title>A library of human gut bacterial isolates paired with longitudinal multiomics data enables mechanistic microbiome research.</title>
        <authorList>
            <person name="Poyet M."/>
            <person name="Groussin M."/>
            <person name="Gibbons S.M."/>
            <person name="Avila-Pacheco J."/>
            <person name="Jiang X."/>
            <person name="Kearney S.M."/>
            <person name="Perrotta A.R."/>
            <person name="Berdy B."/>
            <person name="Zhao S."/>
            <person name="Lieberman T.D."/>
            <person name="Swanson P.K."/>
            <person name="Smith M."/>
            <person name="Roesemann S."/>
            <person name="Alexander J.E."/>
            <person name="Rich S.A."/>
            <person name="Livny J."/>
            <person name="Vlamakis H."/>
            <person name="Clish C."/>
            <person name="Bullock K."/>
            <person name="Deik A."/>
            <person name="Scott J."/>
            <person name="Pierce K.A."/>
            <person name="Xavier R.J."/>
            <person name="Alm E.J."/>
        </authorList>
    </citation>
    <scope>NUCLEOTIDE SEQUENCE [LARGE SCALE GENOMIC DNA]</scope>
    <source>
        <strain evidence="7 18">BIOML-A98</strain>
    </source>
</reference>
<evidence type="ECO:0000259" key="5">
    <source>
        <dbReference type="Pfam" id="PF00082"/>
    </source>
</evidence>
<dbReference type="Proteomes" id="UP000326091">
    <property type="component" value="Chromosome"/>
</dbReference>
<dbReference type="Proteomes" id="UP000408523">
    <property type="component" value="Unassembled WGS sequence"/>
</dbReference>
<comment type="similarity">
    <text evidence="4">Belongs to the peptidase S8 family.</text>
</comment>
<dbReference type="EMBL" id="WDAL01000016">
    <property type="protein sequence ID" value="KAB6636155.1"/>
    <property type="molecule type" value="Genomic_DNA"/>
</dbReference>
<feature type="active site" description="Charge relay system" evidence="4">
    <location>
        <position position="266"/>
    </location>
</feature>
<proteinExistence type="inferred from homology"/>
<evidence type="ECO:0000313" key="8">
    <source>
        <dbReference type="EMBL" id="MBV3488759.1"/>
    </source>
</evidence>
<dbReference type="GO" id="GO:0016485">
    <property type="term" value="P:protein processing"/>
    <property type="evidence" value="ECO:0007669"/>
    <property type="project" value="TreeGrafter"/>
</dbReference>
<protein>
    <submittedName>
        <fullName evidence="7 11">Peptidase</fullName>
    </submittedName>
    <submittedName>
        <fullName evidence="13">Thermophilic serine proteinase</fullName>
        <ecNumber evidence="13">3.4.21.-</ecNumber>
    </submittedName>
</protein>
<dbReference type="Pfam" id="PF16361">
    <property type="entry name" value="Peptidase_S8_N"/>
    <property type="match status" value="1"/>
</dbReference>
<dbReference type="EMBL" id="JAHOGA010000016">
    <property type="protein sequence ID" value="MBV3488759.1"/>
    <property type="molecule type" value="Genomic_DNA"/>
</dbReference>
<evidence type="ECO:0000259" key="6">
    <source>
        <dbReference type="Pfam" id="PF16361"/>
    </source>
</evidence>
<dbReference type="GO" id="GO:0004252">
    <property type="term" value="F:serine-type endopeptidase activity"/>
    <property type="evidence" value="ECO:0007669"/>
    <property type="project" value="UniProtKB-UniRule"/>
</dbReference>
<evidence type="ECO:0000313" key="19">
    <source>
        <dbReference type="Proteomes" id="UP000583639"/>
    </source>
</evidence>
<dbReference type="InterPro" id="IPR023828">
    <property type="entry name" value="Peptidase_S8_Ser-AS"/>
</dbReference>
<organism evidence="13 17">
    <name type="scientific">Phocaeicola vulgatus</name>
    <name type="common">Bacteroides vulgatus</name>
    <dbReference type="NCBI Taxonomy" id="821"/>
    <lineage>
        <taxon>Bacteria</taxon>
        <taxon>Pseudomonadati</taxon>
        <taxon>Bacteroidota</taxon>
        <taxon>Bacteroidia</taxon>
        <taxon>Bacteroidales</taxon>
        <taxon>Bacteroidaceae</taxon>
        <taxon>Phocaeicola</taxon>
    </lineage>
</organism>
<evidence type="ECO:0000313" key="9">
    <source>
        <dbReference type="EMBL" id="NMW42050.1"/>
    </source>
</evidence>
<evidence type="ECO:0000313" key="12">
    <source>
        <dbReference type="EMBL" id="RGT90820.1"/>
    </source>
</evidence>
<evidence type="ECO:0000313" key="14">
    <source>
        <dbReference type="Proteomes" id="UP000260640"/>
    </source>
</evidence>
<dbReference type="EMBL" id="JABDSI010000135">
    <property type="protein sequence ID" value="NMW42050.1"/>
    <property type="molecule type" value="Genomic_DNA"/>
</dbReference>
<evidence type="ECO:0000313" key="16">
    <source>
        <dbReference type="Proteomes" id="UP000326091"/>
    </source>
</evidence>
<dbReference type="EMBL" id="QRXI01000019">
    <property type="protein sequence ID" value="RGT90820.1"/>
    <property type="molecule type" value="Genomic_DNA"/>
</dbReference>
<reference evidence="10 16" key="4">
    <citation type="submission" date="2019-09" db="EMBL/GenBank/DDBJ databases">
        <title>Commensal-derived Metabolites Govern Vibrio cholerae Pathogenesis in Host.</title>
        <authorList>
            <person name="Yoon S.S."/>
            <person name="Yoon M.Y."/>
        </authorList>
    </citation>
    <scope>NUCLEOTIDE SEQUENCE [LARGE SCALE GENOMIC DNA]</scope>
    <source>
        <strain evidence="10 16">VIC01</strain>
    </source>
</reference>
<dbReference type="InterPro" id="IPR034063">
    <property type="entry name" value="Fervidolysin_dom"/>
</dbReference>
<reference evidence="13 17" key="2">
    <citation type="journal article" date="2019" name="Nat. Commun.">
        <title>Gram positive-like bacteriocins with broad spectrum anti-Bacteroidales activity encoded on mobile elements of the human gut microbiota.</title>
        <authorList>
            <person name="Bechon N."/>
            <person name="Coyne M.J.Jr."/>
            <person name="Laclare-Mceneany V."/>
            <person name="Chatzidaki-Livanis M."/>
            <person name="Ghigo J.-M."/>
            <person name="Comstock L.E."/>
        </authorList>
    </citation>
    <scope>NUCLEOTIDE SEQUENCE [LARGE SCALE GENOMIC DNA]</scope>
    <source>
        <strain evidence="13 17">CL01T12C17</strain>
    </source>
</reference>
<sequence>MKKIVFFFLMTILIASCHQEELSSVPDEPEGKQPVFDLSEEEVLQGCIYVKLKEEPAGEVRVRSIGNTVTTGVKVLDRAASSLKIERMERTFPYAGKFEERTRKEGLHLWYNVWFSKETSATRAATEVAFLDGIETAVPVPKIVSRATPETAWSLYGVRTGEWLFNDPDLSRQWYLDNPGTESWQKKGADIRLFDVWKQYNGNPAVIVAVVDGGINQEHPDLQDNLWTNPDEIPGNGMDDDGNGYVDDIHGYNFVDDNATLVPHRHGTHVAGTIGATNNNGTGISSIAGGDGTSGSGVRLMSCQILKSLISIGGEVASDPFIAAAIKYGADNGAVISQNSWGYAATRAGRNASSYINPVHKEAIDYFIKYAGCDNKGEQLDGSPMKGGIVLFASGNANTSDPRIAAPADYEKVVAVAAIEADYRKASYSNYGTYTDISAPGGSLDGDGRIWSTTTERSNNYEYLAGTSMACPLVSGVAALVIEKYGVGKKGFTPEALKEILYQSAYDLDEYNPRYAGQLGHGCVDAAAALEIDVSNLHPFILKSNQITDNMLIFSVSSSMSGNGKLILYNGIGSKVLDLHLKLEAASLHAVDITKLSAGYYTLVYQAKGMEIREKFIKY</sequence>
<evidence type="ECO:0000256" key="4">
    <source>
        <dbReference type="PROSITE-ProRule" id="PRU01240"/>
    </source>
</evidence>
<keyword evidence="3 4" id="KW-0720">Serine protease</keyword>
<dbReference type="InterPro" id="IPR022398">
    <property type="entry name" value="Peptidase_S8_His-AS"/>
</dbReference>
<dbReference type="PRINTS" id="PR00723">
    <property type="entry name" value="SUBTILISIN"/>
</dbReference>
<evidence type="ECO:0000313" key="10">
    <source>
        <dbReference type="EMBL" id="QEW38488.1"/>
    </source>
</evidence>
<dbReference type="EC" id="3.4.21.-" evidence="13"/>
<evidence type="ECO:0000256" key="2">
    <source>
        <dbReference type="ARBA" id="ARBA00022801"/>
    </source>
</evidence>
<dbReference type="EMBL" id="CP043529">
    <property type="protein sequence ID" value="QEW38488.1"/>
    <property type="molecule type" value="Genomic_DNA"/>
</dbReference>
<dbReference type="Proteomes" id="UP000758576">
    <property type="component" value="Unassembled WGS sequence"/>
</dbReference>
<name>A0A174VWN7_PHOVU</name>
<evidence type="ECO:0000256" key="3">
    <source>
        <dbReference type="ARBA" id="ARBA00022825"/>
    </source>
</evidence>